<keyword evidence="10 12" id="KW-0807">Transducer</keyword>
<accession>A0A803TUE9</accession>
<keyword evidence="3 12" id="KW-0919">Taste</keyword>
<evidence type="ECO:0000256" key="7">
    <source>
        <dbReference type="ARBA" id="ARBA00023040"/>
    </source>
</evidence>
<keyword evidence="6 13" id="KW-1133">Transmembrane helix</keyword>
<feature type="transmembrane region" description="Helical" evidence="13">
    <location>
        <begin position="7"/>
        <end position="29"/>
    </location>
</feature>
<evidence type="ECO:0000256" key="10">
    <source>
        <dbReference type="ARBA" id="ARBA00023224"/>
    </source>
</evidence>
<evidence type="ECO:0000256" key="11">
    <source>
        <dbReference type="RuleBase" id="RU004423"/>
    </source>
</evidence>
<organism evidence="14 15">
    <name type="scientific">Anolis carolinensis</name>
    <name type="common">Green anole</name>
    <name type="synonym">American chameleon</name>
    <dbReference type="NCBI Taxonomy" id="28377"/>
    <lineage>
        <taxon>Eukaryota</taxon>
        <taxon>Metazoa</taxon>
        <taxon>Chordata</taxon>
        <taxon>Craniata</taxon>
        <taxon>Vertebrata</taxon>
        <taxon>Euteleostomi</taxon>
        <taxon>Lepidosauria</taxon>
        <taxon>Squamata</taxon>
        <taxon>Bifurcata</taxon>
        <taxon>Unidentata</taxon>
        <taxon>Episquamata</taxon>
        <taxon>Toxicofera</taxon>
        <taxon>Iguania</taxon>
        <taxon>Dactyloidae</taxon>
        <taxon>Anolis</taxon>
    </lineage>
</organism>
<protein>
    <recommendedName>
        <fullName evidence="12">Taste receptor type 2</fullName>
    </recommendedName>
</protein>
<dbReference type="GO" id="GO:0016020">
    <property type="term" value="C:membrane"/>
    <property type="evidence" value="ECO:0000318"/>
    <property type="project" value="GO_Central"/>
</dbReference>
<evidence type="ECO:0000256" key="2">
    <source>
        <dbReference type="ARBA" id="ARBA00007376"/>
    </source>
</evidence>
<feature type="transmembrane region" description="Helical" evidence="13">
    <location>
        <begin position="186"/>
        <end position="206"/>
    </location>
</feature>
<dbReference type="Proteomes" id="UP000001646">
    <property type="component" value="Chromosome 2"/>
</dbReference>
<feature type="transmembrane region" description="Helical" evidence="13">
    <location>
        <begin position="226"/>
        <end position="246"/>
    </location>
</feature>
<feature type="transmembrane region" description="Helical" evidence="13">
    <location>
        <begin position="91"/>
        <end position="110"/>
    </location>
</feature>
<evidence type="ECO:0000256" key="13">
    <source>
        <dbReference type="SAM" id="Phobius"/>
    </source>
</evidence>
<evidence type="ECO:0000256" key="5">
    <source>
        <dbReference type="ARBA" id="ARBA00022692"/>
    </source>
</evidence>
<reference evidence="14" key="2">
    <citation type="submission" date="2025-08" db="UniProtKB">
        <authorList>
            <consortium name="Ensembl"/>
        </authorList>
    </citation>
    <scope>IDENTIFICATION</scope>
</reference>
<reference evidence="14 15" key="1">
    <citation type="submission" date="2009-12" db="EMBL/GenBank/DDBJ databases">
        <title>The Genome Sequence of Anolis carolinensis (Green Anole Lizard).</title>
        <authorList>
            <consortium name="The Genome Sequencing Platform"/>
            <person name="Di Palma F."/>
            <person name="Alfoldi J."/>
            <person name="Heiman D."/>
            <person name="Young S."/>
            <person name="Grabherr M."/>
            <person name="Johnson J."/>
            <person name="Lander E.S."/>
            <person name="Lindblad-Toh K."/>
        </authorList>
    </citation>
    <scope>NUCLEOTIDE SEQUENCE [LARGE SCALE GENOMIC DNA]</scope>
    <source>
        <strain evidence="14 15">JBL SC #1</strain>
    </source>
</reference>
<proteinExistence type="inferred from homology"/>
<dbReference type="Ensembl" id="ENSACAT00000054493.1">
    <property type="protein sequence ID" value="ENSACAP00000038839.1"/>
    <property type="gene ID" value="ENSACAG00000036701.1"/>
</dbReference>
<keyword evidence="4 12" id="KW-0716">Sensory transduction</keyword>
<keyword evidence="5 12" id="KW-0812">Transmembrane</keyword>
<name>A0A803TUE9_ANOCA</name>
<sequence>TCFFLPDIILFILGLVDLALGGLISNGFILTVILREWNKSRSLASIEQLILSLVLISEIFLLPGLYLLIVNSTHFLFLWCKLRILWLIPRFLAGSLFCSFLFSLFVLQITSRQAKSNITVNITNTTEVKSLKHTVNTFEAFFLAVGSGCPLLVVLLCSILVVASLCRHVCRIAGKDSHGRNLQTEAHIKAAWTVLSLLLLYVSYYAAQTLSIVVTLGKDDGTLVAMVRMVYPSAQASILMLVNPKLKQAAMQMLQRAKSSRRHKTKFHISPLI</sequence>
<dbReference type="PANTHER" id="PTHR11394:SF47">
    <property type="entry name" value="TASTE RECEPTOR TYPE 2 MEMBER 40"/>
    <property type="match status" value="1"/>
</dbReference>
<keyword evidence="8 12" id="KW-0472">Membrane</keyword>
<evidence type="ECO:0000313" key="14">
    <source>
        <dbReference type="Ensembl" id="ENSACAP00000038839.1"/>
    </source>
</evidence>
<dbReference type="GeneTree" id="ENSGT01150000286961"/>
<dbReference type="GO" id="GO:0001580">
    <property type="term" value="P:detection of chemical stimulus involved in sensory perception of bitter taste"/>
    <property type="evidence" value="ECO:0000318"/>
    <property type="project" value="GO_Central"/>
</dbReference>
<reference evidence="14" key="3">
    <citation type="submission" date="2025-09" db="UniProtKB">
        <authorList>
            <consortium name="Ensembl"/>
        </authorList>
    </citation>
    <scope>IDENTIFICATION</scope>
</reference>
<evidence type="ECO:0000256" key="9">
    <source>
        <dbReference type="ARBA" id="ARBA00023170"/>
    </source>
</evidence>
<keyword evidence="9 12" id="KW-0675">Receptor</keyword>
<evidence type="ECO:0000256" key="6">
    <source>
        <dbReference type="ARBA" id="ARBA00022989"/>
    </source>
</evidence>
<dbReference type="GO" id="GO:0004930">
    <property type="term" value="F:G protein-coupled receptor activity"/>
    <property type="evidence" value="ECO:0007669"/>
    <property type="project" value="UniProtKB-KW"/>
</dbReference>
<dbReference type="PANTHER" id="PTHR11394">
    <property type="entry name" value="TASTE RECEPTOR TYPE 2"/>
    <property type="match status" value="1"/>
</dbReference>
<comment type="similarity">
    <text evidence="2 11">Belongs to the G-protein coupled receptor T2R family.</text>
</comment>
<keyword evidence="15" id="KW-1185">Reference proteome</keyword>
<dbReference type="AlphaFoldDB" id="A0A803TUE9"/>
<dbReference type="InParanoid" id="A0A803TUE9"/>
<dbReference type="Pfam" id="PF05296">
    <property type="entry name" value="TAS2R"/>
    <property type="match status" value="1"/>
</dbReference>
<dbReference type="Gene3D" id="1.20.1070.10">
    <property type="entry name" value="Rhodopsin 7-helix transmembrane proteins"/>
    <property type="match status" value="1"/>
</dbReference>
<evidence type="ECO:0000256" key="8">
    <source>
        <dbReference type="ARBA" id="ARBA00023136"/>
    </source>
</evidence>
<evidence type="ECO:0000313" key="15">
    <source>
        <dbReference type="Proteomes" id="UP000001646"/>
    </source>
</evidence>
<dbReference type="GO" id="GO:0033038">
    <property type="term" value="F:bitter taste receptor activity"/>
    <property type="evidence" value="ECO:0000318"/>
    <property type="project" value="GO_Central"/>
</dbReference>
<evidence type="ECO:0000256" key="3">
    <source>
        <dbReference type="ARBA" id="ARBA00022480"/>
    </source>
</evidence>
<dbReference type="SUPFAM" id="SSF81321">
    <property type="entry name" value="Family A G protein-coupled receptor-like"/>
    <property type="match status" value="1"/>
</dbReference>
<feature type="transmembrane region" description="Helical" evidence="13">
    <location>
        <begin position="49"/>
        <end position="70"/>
    </location>
</feature>
<dbReference type="InterPro" id="IPR007960">
    <property type="entry name" value="TAS2R"/>
</dbReference>
<comment type="subcellular location">
    <subcellularLocation>
        <location evidence="1 12">Membrane</location>
        <topology evidence="1 12">Multi-pass membrane protein</topology>
    </subcellularLocation>
</comment>
<feature type="transmembrane region" description="Helical" evidence="13">
    <location>
        <begin position="140"/>
        <end position="165"/>
    </location>
</feature>
<evidence type="ECO:0000256" key="4">
    <source>
        <dbReference type="ARBA" id="ARBA00022606"/>
    </source>
</evidence>
<evidence type="ECO:0000256" key="1">
    <source>
        <dbReference type="ARBA" id="ARBA00004141"/>
    </source>
</evidence>
<evidence type="ECO:0000256" key="12">
    <source>
        <dbReference type="RuleBase" id="RU004424"/>
    </source>
</evidence>
<keyword evidence="7 12" id="KW-0297">G-protein coupled receptor</keyword>